<reference evidence="2 3" key="1">
    <citation type="journal article" date="2009" name="Nat. Genet.">
        <title>The genome of the cucumber, Cucumis sativus L.</title>
        <authorList>
            <person name="Huang S."/>
            <person name="Li R."/>
            <person name="Zhang Z."/>
            <person name="Li L."/>
            <person name="Gu X."/>
            <person name="Fan W."/>
            <person name="Lucas W.J."/>
            <person name="Wang X."/>
            <person name="Xie B."/>
            <person name="Ni P."/>
            <person name="Ren Y."/>
            <person name="Zhu H."/>
            <person name="Li J."/>
            <person name="Lin K."/>
            <person name="Jin W."/>
            <person name="Fei Z."/>
            <person name="Li G."/>
            <person name="Staub J."/>
            <person name="Kilian A."/>
            <person name="van der Vossen E.A."/>
            <person name="Wu Y."/>
            <person name="Guo J."/>
            <person name="He J."/>
            <person name="Jia Z."/>
            <person name="Ren Y."/>
            <person name="Tian G."/>
            <person name="Lu Y."/>
            <person name="Ruan J."/>
            <person name="Qian W."/>
            <person name="Wang M."/>
            <person name="Huang Q."/>
            <person name="Li B."/>
            <person name="Xuan Z."/>
            <person name="Cao J."/>
            <person name="Asan"/>
            <person name="Wu Z."/>
            <person name="Zhang J."/>
            <person name="Cai Q."/>
            <person name="Bai Y."/>
            <person name="Zhao B."/>
            <person name="Han Y."/>
            <person name="Li Y."/>
            <person name="Li X."/>
            <person name="Wang S."/>
            <person name="Shi Q."/>
            <person name="Liu S."/>
            <person name="Cho W.K."/>
            <person name="Kim J.Y."/>
            <person name="Xu Y."/>
            <person name="Heller-Uszynska K."/>
            <person name="Miao H."/>
            <person name="Cheng Z."/>
            <person name="Zhang S."/>
            <person name="Wu J."/>
            <person name="Yang Y."/>
            <person name="Kang H."/>
            <person name="Li M."/>
            <person name="Liang H."/>
            <person name="Ren X."/>
            <person name="Shi Z."/>
            <person name="Wen M."/>
            <person name="Jian M."/>
            <person name="Yang H."/>
            <person name="Zhang G."/>
            <person name="Yang Z."/>
            <person name="Chen R."/>
            <person name="Liu S."/>
            <person name="Li J."/>
            <person name="Ma L."/>
            <person name="Liu H."/>
            <person name="Zhou Y."/>
            <person name="Zhao J."/>
            <person name="Fang X."/>
            <person name="Li G."/>
            <person name="Fang L."/>
            <person name="Li Y."/>
            <person name="Liu D."/>
            <person name="Zheng H."/>
            <person name="Zhang Y."/>
            <person name="Qin N."/>
            <person name="Li Z."/>
            <person name="Yang G."/>
            <person name="Yang S."/>
            <person name="Bolund L."/>
            <person name="Kristiansen K."/>
            <person name="Zheng H."/>
            <person name="Li S."/>
            <person name="Zhang X."/>
            <person name="Yang H."/>
            <person name="Wang J."/>
            <person name="Sun R."/>
            <person name="Zhang B."/>
            <person name="Jiang S."/>
            <person name="Wang J."/>
            <person name="Du Y."/>
            <person name="Li S."/>
        </authorList>
    </citation>
    <scope>NUCLEOTIDE SEQUENCE [LARGE SCALE GENOMIC DNA]</scope>
    <source>
        <strain evidence="3">cv. 9930</strain>
    </source>
</reference>
<evidence type="ECO:0000313" key="3">
    <source>
        <dbReference type="Proteomes" id="UP000029981"/>
    </source>
</evidence>
<gene>
    <name evidence="2" type="ORF">Csa_1G163150</name>
</gene>
<organism evidence="2 3">
    <name type="scientific">Cucumis sativus</name>
    <name type="common">Cucumber</name>
    <dbReference type="NCBI Taxonomy" id="3659"/>
    <lineage>
        <taxon>Eukaryota</taxon>
        <taxon>Viridiplantae</taxon>
        <taxon>Streptophyta</taxon>
        <taxon>Embryophyta</taxon>
        <taxon>Tracheophyta</taxon>
        <taxon>Spermatophyta</taxon>
        <taxon>Magnoliopsida</taxon>
        <taxon>eudicotyledons</taxon>
        <taxon>Gunneridae</taxon>
        <taxon>Pentapetalae</taxon>
        <taxon>rosids</taxon>
        <taxon>fabids</taxon>
        <taxon>Cucurbitales</taxon>
        <taxon>Cucurbitaceae</taxon>
        <taxon>Benincaseae</taxon>
        <taxon>Cucumis</taxon>
    </lineage>
</organism>
<feature type="compositionally biased region" description="Basic and acidic residues" evidence="1">
    <location>
        <begin position="1"/>
        <end position="38"/>
    </location>
</feature>
<accession>A0A0A0LSN7</accession>
<name>A0A0A0LSN7_CUCSA</name>
<feature type="compositionally biased region" description="Basic residues" evidence="1">
    <location>
        <begin position="39"/>
        <end position="50"/>
    </location>
</feature>
<protein>
    <submittedName>
        <fullName evidence="2">Uncharacterized protein</fullName>
    </submittedName>
</protein>
<evidence type="ECO:0000256" key="1">
    <source>
        <dbReference type="SAM" id="MobiDB-lite"/>
    </source>
</evidence>
<reference evidence="2 3" key="3">
    <citation type="journal article" date="2010" name="BMC Genomics">
        <title>Transcriptome sequencing and comparative analysis of cucumber flowers with different sex types.</title>
        <authorList>
            <person name="Guo S."/>
            <person name="Zheng Y."/>
            <person name="Joung J.G."/>
            <person name="Liu S."/>
            <person name="Zhang Z."/>
            <person name="Crasta O.R."/>
            <person name="Sobral B.W."/>
            <person name="Xu Y."/>
            <person name="Huang S."/>
            <person name="Fei Z."/>
        </authorList>
    </citation>
    <scope>NUCLEOTIDE SEQUENCE [LARGE SCALE GENOMIC DNA]</scope>
    <source>
        <strain evidence="3">cv. 9930</strain>
    </source>
</reference>
<dbReference type="EMBL" id="CM002922">
    <property type="protein sequence ID" value="KGN64930.1"/>
    <property type="molecule type" value="Genomic_DNA"/>
</dbReference>
<sequence>MGEEKLTERERQRRKQGQEIKRETPRGGRGKRGDEWRICHLRGSKRRRVK</sequence>
<dbReference type="Gramene" id="KGN64930">
    <property type="protein sequence ID" value="KGN64930"/>
    <property type="gene ID" value="Csa_1G163150"/>
</dbReference>
<keyword evidence="3" id="KW-1185">Reference proteome</keyword>
<feature type="region of interest" description="Disordered" evidence="1">
    <location>
        <begin position="1"/>
        <end position="50"/>
    </location>
</feature>
<proteinExistence type="predicted"/>
<reference evidence="2 3" key="2">
    <citation type="journal article" date="2009" name="PLoS ONE">
        <title>An integrated genetic and cytogenetic map of the cucumber genome.</title>
        <authorList>
            <person name="Ren Y."/>
            <person name="Zhang Z."/>
            <person name="Liu J."/>
            <person name="Staub J.E."/>
            <person name="Han Y."/>
            <person name="Cheng Z."/>
            <person name="Li X."/>
            <person name="Lu J."/>
            <person name="Miao H."/>
            <person name="Kang H."/>
            <person name="Xie B."/>
            <person name="Gu X."/>
            <person name="Wang X."/>
            <person name="Du Y."/>
            <person name="Jin W."/>
            <person name="Huang S."/>
        </authorList>
    </citation>
    <scope>NUCLEOTIDE SEQUENCE [LARGE SCALE GENOMIC DNA]</scope>
    <source>
        <strain evidence="3">cv. 9930</strain>
    </source>
</reference>
<dbReference type="Proteomes" id="UP000029981">
    <property type="component" value="Chromosome 1"/>
</dbReference>
<evidence type="ECO:0000313" key="2">
    <source>
        <dbReference type="EMBL" id="KGN64930.1"/>
    </source>
</evidence>
<dbReference type="AlphaFoldDB" id="A0A0A0LSN7"/>
<reference evidence="2 3" key="4">
    <citation type="journal article" date="2011" name="BMC Genomics">
        <title>RNA-Seq improves annotation of protein-coding genes in the cucumber genome.</title>
        <authorList>
            <person name="Li Z."/>
            <person name="Zhang Z."/>
            <person name="Yan P."/>
            <person name="Huang S."/>
            <person name="Fei Z."/>
            <person name="Lin K."/>
        </authorList>
    </citation>
    <scope>NUCLEOTIDE SEQUENCE [LARGE SCALE GENOMIC DNA]</scope>
    <source>
        <strain evidence="3">cv. 9930</strain>
    </source>
</reference>